<name>A0A6G7GN31_KUEST</name>
<dbReference type="Proteomes" id="UP000501926">
    <property type="component" value="Chromosome"/>
</dbReference>
<evidence type="ECO:0000313" key="1">
    <source>
        <dbReference type="EMBL" id="QII10607.1"/>
    </source>
</evidence>
<accession>A0A6G7GN31</accession>
<dbReference type="EMBL" id="CP049055">
    <property type="protein sequence ID" value="QII10607.1"/>
    <property type="molecule type" value="Genomic_DNA"/>
</dbReference>
<sequence length="21" mass="2257">MFGCYVDAANDEIIKGGIPKD</sequence>
<gene>
    <name evidence="1" type="ORF">KsCSTR_12280</name>
</gene>
<evidence type="ECO:0000313" key="2">
    <source>
        <dbReference type="Proteomes" id="UP000501926"/>
    </source>
</evidence>
<proteinExistence type="predicted"/>
<reference evidence="1 2" key="1">
    <citation type="submission" date="2020-02" db="EMBL/GenBank/DDBJ databases">
        <title>Newly sequenced genome of strain CSTR1 showed variability in Candidatus Kuenenia stuttgartiensis genomes.</title>
        <authorList>
            <person name="Ding C."/>
            <person name="Adrian L."/>
        </authorList>
    </citation>
    <scope>NUCLEOTIDE SEQUENCE [LARGE SCALE GENOMIC DNA]</scope>
    <source>
        <strain evidence="1 2">CSTR1</strain>
    </source>
</reference>
<protein>
    <submittedName>
        <fullName evidence="1">Uncharacterized protein</fullName>
    </submittedName>
</protein>
<dbReference type="AlphaFoldDB" id="A0A6G7GN31"/>
<organism evidence="1 2">
    <name type="scientific">Kuenenia stuttgartiensis</name>
    <dbReference type="NCBI Taxonomy" id="174633"/>
    <lineage>
        <taxon>Bacteria</taxon>
        <taxon>Pseudomonadati</taxon>
        <taxon>Planctomycetota</taxon>
        <taxon>Candidatus Brocadiia</taxon>
        <taxon>Candidatus Brocadiales</taxon>
        <taxon>Candidatus Brocadiaceae</taxon>
        <taxon>Candidatus Kuenenia</taxon>
    </lineage>
</organism>